<reference evidence="2 3" key="1">
    <citation type="journal article" date="2014" name="Nat. Commun.">
        <title>Klebsormidium flaccidum genome reveals primary factors for plant terrestrial adaptation.</title>
        <authorList>
            <person name="Hori K."/>
            <person name="Maruyama F."/>
            <person name="Fujisawa T."/>
            <person name="Togashi T."/>
            <person name="Yamamoto N."/>
            <person name="Seo M."/>
            <person name="Sato S."/>
            <person name="Yamada T."/>
            <person name="Mori H."/>
            <person name="Tajima N."/>
            <person name="Moriyama T."/>
            <person name="Ikeuchi M."/>
            <person name="Watanabe M."/>
            <person name="Wada H."/>
            <person name="Kobayashi K."/>
            <person name="Saito M."/>
            <person name="Masuda T."/>
            <person name="Sasaki-Sekimoto Y."/>
            <person name="Mashiguchi K."/>
            <person name="Awai K."/>
            <person name="Shimojima M."/>
            <person name="Masuda S."/>
            <person name="Iwai M."/>
            <person name="Nobusawa T."/>
            <person name="Narise T."/>
            <person name="Kondo S."/>
            <person name="Saito H."/>
            <person name="Sato R."/>
            <person name="Murakawa M."/>
            <person name="Ihara Y."/>
            <person name="Oshima-Yamada Y."/>
            <person name="Ohtaka K."/>
            <person name="Satoh M."/>
            <person name="Sonobe K."/>
            <person name="Ishii M."/>
            <person name="Ohtani R."/>
            <person name="Kanamori-Sato M."/>
            <person name="Honoki R."/>
            <person name="Miyazaki D."/>
            <person name="Mochizuki H."/>
            <person name="Umetsu J."/>
            <person name="Higashi K."/>
            <person name="Shibata D."/>
            <person name="Kamiya Y."/>
            <person name="Sato N."/>
            <person name="Nakamura Y."/>
            <person name="Tabata S."/>
            <person name="Ida S."/>
            <person name="Kurokawa K."/>
            <person name="Ohta H."/>
        </authorList>
    </citation>
    <scope>NUCLEOTIDE SEQUENCE [LARGE SCALE GENOMIC DNA]</scope>
    <source>
        <strain evidence="2 3">NIES-2285</strain>
    </source>
</reference>
<name>A0A1Y1INS7_KLENI</name>
<dbReference type="Proteomes" id="UP000054558">
    <property type="component" value="Unassembled WGS sequence"/>
</dbReference>
<dbReference type="PANTHER" id="PTHR46601">
    <property type="entry name" value="ULP_PROTEASE DOMAIN-CONTAINING PROTEIN"/>
    <property type="match status" value="1"/>
</dbReference>
<accession>A0A1Y1INS7</accession>
<organism evidence="2 3">
    <name type="scientific">Klebsormidium nitens</name>
    <name type="common">Green alga</name>
    <name type="synonym">Ulothrix nitens</name>
    <dbReference type="NCBI Taxonomy" id="105231"/>
    <lineage>
        <taxon>Eukaryota</taxon>
        <taxon>Viridiplantae</taxon>
        <taxon>Streptophyta</taxon>
        <taxon>Klebsormidiophyceae</taxon>
        <taxon>Klebsormidiales</taxon>
        <taxon>Klebsormidiaceae</taxon>
        <taxon>Klebsormidium</taxon>
    </lineage>
</organism>
<dbReference type="OrthoDB" id="5983328at2759"/>
<dbReference type="PANTHER" id="PTHR46601:SF1">
    <property type="entry name" value="ADF-H DOMAIN-CONTAINING PROTEIN"/>
    <property type="match status" value="1"/>
</dbReference>
<proteinExistence type="predicted"/>
<dbReference type="EMBL" id="DF237998">
    <property type="protein sequence ID" value="GAQ92555.1"/>
    <property type="molecule type" value="Genomic_DNA"/>
</dbReference>
<evidence type="ECO:0000313" key="3">
    <source>
        <dbReference type="Proteomes" id="UP000054558"/>
    </source>
</evidence>
<dbReference type="AlphaFoldDB" id="A0A1Y1INS7"/>
<evidence type="ECO:0000313" key="2">
    <source>
        <dbReference type="EMBL" id="GAQ92555.1"/>
    </source>
</evidence>
<protein>
    <submittedName>
        <fullName evidence="2">Uncharacterized protein</fullName>
    </submittedName>
</protein>
<gene>
    <name evidence="2" type="ORF">KFL_010490020</name>
</gene>
<feature type="compositionally biased region" description="Acidic residues" evidence="1">
    <location>
        <begin position="59"/>
        <end position="69"/>
    </location>
</feature>
<keyword evidence="3" id="KW-1185">Reference proteome</keyword>
<feature type="region of interest" description="Disordered" evidence="1">
    <location>
        <begin position="339"/>
        <end position="359"/>
    </location>
</feature>
<feature type="region of interest" description="Disordered" evidence="1">
    <location>
        <begin position="39"/>
        <end position="75"/>
    </location>
</feature>
<evidence type="ECO:0000256" key="1">
    <source>
        <dbReference type="SAM" id="MobiDB-lite"/>
    </source>
</evidence>
<sequence length="359" mass="40328">MANSRKKKRAGQGTRDRLAVEGAAGLAEAGLKAKEAAFKTKDAARNKVARGRKRRASEEQSEEQAEEGEQAAQAAHSKRLKAAAVAVRRVFGEKTEGLTAEDQGIPAVKRRKLALSGQGAWTVADRARKSDAISPEDQALVKRHWAERTRVLPNEKDVRRFRTGPNQYESHPTHLLEKSQTELYFEVCEEHPDIKIKQRKFEELKPWFVRKLKDRNVCCCKYHEEVKLYLAGVNRLRKRGHTDQDNVCECDCQICRPLPVPGTPPPATCQYKRCTYASSAGFCGLLLCPKTPGSLFHKPECINRTCPLCKDKKLPRCPLETQPGEPDVTYQAFECTNRATGRCGPPQKADQTPREEHLS</sequence>